<evidence type="ECO:0000259" key="6">
    <source>
        <dbReference type="Pfam" id="PF00535"/>
    </source>
</evidence>
<keyword evidence="2" id="KW-0328">Glycosyltransferase</keyword>
<dbReference type="InterPro" id="IPR029063">
    <property type="entry name" value="SAM-dependent_MTases_sf"/>
</dbReference>
<feature type="region of interest" description="Disordered" evidence="4">
    <location>
        <begin position="647"/>
        <end position="679"/>
    </location>
</feature>
<feature type="compositionally biased region" description="Basic and acidic residues" evidence="4">
    <location>
        <begin position="12"/>
        <end position="22"/>
    </location>
</feature>
<sequence length="786" mass="85714">MPTSAAASAVHGNDRTTHGVGEYRRRDTVSIVDNVVVSRRPLTATRINDAAISLLHELDDDNFRTPASVAAETNHDLETIHRLFERLAARDFLEWQPSRDPDHQPPVSIVITVRNDRDHLARCLDTLAELDYIDYEVLIVDDGSTDGTRETVTGHPLALDGRVRYIEVGTPDEPLGIGAARNRGVEEANHEVIAFTDADCRPRSTWLSELVPYLATNDVVGGRIRPAGESAASVYEGINSSLDMGRYASRVDPDGSTPYLATANLVGRRRVFESIPFPDRNIAEDVDVCWRALDAGFDVVYTPTGIVEHEYRESLGAFATRRSTYAASEALLACEYGRDRGDRVDIPIHLLLLFAGVAVALLGDGPVATVGLVGAGVFTLAAVGYDGSRVRRRYRRLPGPVSRSDVLRSRIREWLSTTYATTREITRYYVVPILLVGVGIWIAGEPVLAVGVLCGTAVAVALPFAVEYRVHDPDTSITEYGLYYLADHFGYQHGAYRGTFEHRTAAHLDPRGRFRLVGPGTGMLTRFRSIRKEDGDPFRSVTVGDVTARFHVQSSAERWWFESTSLRGERLVLRDLLERIDSDDVFLDIGANIGLYSCLVGCTLDDGTVVPVEPHPENAARLAENLVANDIDTDVVRRALGGAARNGTLSAADEPPGTGTPALVGNTPLPDGATVDTDENTVETPVVTGDSLVSAGEIPRPSIVKIDVEGAEAAVIEGLSVTLSTPACRLVYCEVHPEGLKQRNREPDDIREALRNRGYDVETVQELSDGRTILRAKVVTPAKGLQ</sequence>
<comment type="caution">
    <text evidence="8">The sequence shown here is derived from an EMBL/GenBank/DDBJ whole genome shotgun (WGS) entry which is preliminary data.</text>
</comment>
<keyword evidence="9" id="KW-1185">Reference proteome</keyword>
<evidence type="ECO:0000256" key="4">
    <source>
        <dbReference type="SAM" id="MobiDB-lite"/>
    </source>
</evidence>
<protein>
    <submittedName>
        <fullName evidence="8">FkbM family methyltransferase</fullName>
    </submittedName>
</protein>
<evidence type="ECO:0000256" key="1">
    <source>
        <dbReference type="ARBA" id="ARBA00006739"/>
    </source>
</evidence>
<dbReference type="Proteomes" id="UP001596145">
    <property type="component" value="Unassembled WGS sequence"/>
</dbReference>
<dbReference type="Pfam" id="PF05050">
    <property type="entry name" value="Methyltransf_21"/>
    <property type="match status" value="1"/>
</dbReference>
<dbReference type="Gene3D" id="3.90.550.10">
    <property type="entry name" value="Spore Coat Polysaccharide Biosynthesis Protein SpsA, Chain A"/>
    <property type="match status" value="1"/>
</dbReference>
<keyword evidence="5" id="KW-0812">Transmembrane</keyword>
<feature type="region of interest" description="Disordered" evidence="4">
    <location>
        <begin position="1"/>
        <end position="22"/>
    </location>
</feature>
<dbReference type="EMBL" id="JBHSKV010000024">
    <property type="protein sequence ID" value="MFC5136395.1"/>
    <property type="molecule type" value="Genomic_DNA"/>
</dbReference>
<evidence type="ECO:0000256" key="5">
    <source>
        <dbReference type="SAM" id="Phobius"/>
    </source>
</evidence>
<dbReference type="InterPro" id="IPR001173">
    <property type="entry name" value="Glyco_trans_2-like"/>
</dbReference>
<evidence type="ECO:0000259" key="7">
    <source>
        <dbReference type="Pfam" id="PF05050"/>
    </source>
</evidence>
<feature type="transmembrane region" description="Helical" evidence="5">
    <location>
        <begin position="369"/>
        <end position="387"/>
    </location>
</feature>
<accession>A0ABD5QW77</accession>
<dbReference type="NCBIfam" id="TIGR01444">
    <property type="entry name" value="fkbM_fam"/>
    <property type="match status" value="1"/>
</dbReference>
<evidence type="ECO:0000313" key="8">
    <source>
        <dbReference type="EMBL" id="MFC5136395.1"/>
    </source>
</evidence>
<dbReference type="AlphaFoldDB" id="A0ABD5QW77"/>
<dbReference type="SUPFAM" id="SSF53335">
    <property type="entry name" value="S-adenosyl-L-methionine-dependent methyltransferases"/>
    <property type="match status" value="1"/>
</dbReference>
<comment type="similarity">
    <text evidence="1">Belongs to the glycosyltransferase 2 family.</text>
</comment>
<keyword evidence="3" id="KW-0808">Transferase</keyword>
<name>A0ABD5QW77_9EURY</name>
<dbReference type="PANTHER" id="PTHR43179">
    <property type="entry name" value="RHAMNOSYLTRANSFERASE WBBL"/>
    <property type="match status" value="1"/>
</dbReference>
<evidence type="ECO:0000256" key="3">
    <source>
        <dbReference type="ARBA" id="ARBA00022679"/>
    </source>
</evidence>
<gene>
    <name evidence="8" type="ORF">ACFPJA_16930</name>
</gene>
<dbReference type="Gene3D" id="3.40.50.150">
    <property type="entry name" value="Vaccinia Virus protein VP39"/>
    <property type="match status" value="1"/>
</dbReference>
<feature type="domain" description="Methyltransferase FkbM" evidence="7">
    <location>
        <begin position="588"/>
        <end position="760"/>
    </location>
</feature>
<keyword evidence="5" id="KW-0472">Membrane</keyword>
<feature type="domain" description="Glycosyltransferase 2-like" evidence="6">
    <location>
        <begin position="108"/>
        <end position="273"/>
    </location>
</feature>
<dbReference type="InterPro" id="IPR006342">
    <property type="entry name" value="FkbM_mtfrase"/>
</dbReference>
<keyword evidence="8" id="KW-0489">Methyltransferase</keyword>
<dbReference type="PANTHER" id="PTHR43179:SF12">
    <property type="entry name" value="GALACTOFURANOSYLTRANSFERASE GLFT2"/>
    <property type="match status" value="1"/>
</dbReference>
<dbReference type="RefSeq" id="WP_122104672.1">
    <property type="nucleotide sequence ID" value="NZ_JBHSKV010000024.1"/>
</dbReference>
<evidence type="ECO:0000256" key="2">
    <source>
        <dbReference type="ARBA" id="ARBA00022676"/>
    </source>
</evidence>
<dbReference type="GO" id="GO:0032259">
    <property type="term" value="P:methylation"/>
    <property type="evidence" value="ECO:0007669"/>
    <property type="project" value="UniProtKB-KW"/>
</dbReference>
<dbReference type="Pfam" id="PF00535">
    <property type="entry name" value="Glycos_transf_2"/>
    <property type="match status" value="1"/>
</dbReference>
<proteinExistence type="inferred from homology"/>
<evidence type="ECO:0000313" key="9">
    <source>
        <dbReference type="Proteomes" id="UP001596145"/>
    </source>
</evidence>
<feature type="transmembrane region" description="Helical" evidence="5">
    <location>
        <begin position="425"/>
        <end position="442"/>
    </location>
</feature>
<keyword evidence="5" id="KW-1133">Transmembrane helix</keyword>
<dbReference type="GO" id="GO:0016757">
    <property type="term" value="F:glycosyltransferase activity"/>
    <property type="evidence" value="ECO:0007669"/>
    <property type="project" value="UniProtKB-KW"/>
</dbReference>
<dbReference type="GO" id="GO:0008168">
    <property type="term" value="F:methyltransferase activity"/>
    <property type="evidence" value="ECO:0007669"/>
    <property type="project" value="UniProtKB-KW"/>
</dbReference>
<reference evidence="8 9" key="1">
    <citation type="journal article" date="2019" name="Int. J. Syst. Evol. Microbiol.">
        <title>The Global Catalogue of Microorganisms (GCM) 10K type strain sequencing project: providing services to taxonomists for standard genome sequencing and annotation.</title>
        <authorList>
            <consortium name="The Broad Institute Genomics Platform"/>
            <consortium name="The Broad Institute Genome Sequencing Center for Infectious Disease"/>
            <person name="Wu L."/>
            <person name="Ma J."/>
        </authorList>
    </citation>
    <scope>NUCLEOTIDE SEQUENCE [LARGE SCALE GENOMIC DNA]</scope>
    <source>
        <strain evidence="8 9">CGMCC 1.16026</strain>
    </source>
</reference>
<dbReference type="SUPFAM" id="SSF53448">
    <property type="entry name" value="Nucleotide-diphospho-sugar transferases"/>
    <property type="match status" value="1"/>
</dbReference>
<organism evidence="8 9">
    <name type="scientific">Halorubrum glutamatedens</name>
    <dbReference type="NCBI Taxonomy" id="2707018"/>
    <lineage>
        <taxon>Archaea</taxon>
        <taxon>Methanobacteriati</taxon>
        <taxon>Methanobacteriota</taxon>
        <taxon>Stenosarchaea group</taxon>
        <taxon>Halobacteria</taxon>
        <taxon>Halobacteriales</taxon>
        <taxon>Haloferacaceae</taxon>
        <taxon>Halorubrum</taxon>
    </lineage>
</organism>
<feature type="transmembrane region" description="Helical" evidence="5">
    <location>
        <begin position="346"/>
        <end position="363"/>
    </location>
</feature>
<dbReference type="InterPro" id="IPR029044">
    <property type="entry name" value="Nucleotide-diphossugar_trans"/>
</dbReference>